<feature type="domain" description="Peptidase S8/S53" evidence="7">
    <location>
        <begin position="459"/>
        <end position="759"/>
    </location>
</feature>
<name>A0A558R9H1_9SPHN</name>
<dbReference type="PRINTS" id="PR00723">
    <property type="entry name" value="SUBTILISIN"/>
</dbReference>
<dbReference type="InterPro" id="IPR015500">
    <property type="entry name" value="Peptidase_S8_subtilisin-rel"/>
</dbReference>
<protein>
    <submittedName>
        <fullName evidence="8">S8 family peptidase</fullName>
    </submittedName>
</protein>
<dbReference type="Proteomes" id="UP000318681">
    <property type="component" value="Unassembled WGS sequence"/>
</dbReference>
<evidence type="ECO:0000256" key="1">
    <source>
        <dbReference type="ARBA" id="ARBA00011073"/>
    </source>
</evidence>
<dbReference type="PROSITE" id="PS51892">
    <property type="entry name" value="SUBTILASE"/>
    <property type="match status" value="1"/>
</dbReference>
<dbReference type="Pfam" id="PF00082">
    <property type="entry name" value="Peptidase_S8"/>
    <property type="match status" value="1"/>
</dbReference>
<proteinExistence type="inferred from homology"/>
<keyword evidence="2 6" id="KW-0645">Protease</keyword>
<evidence type="ECO:0000256" key="6">
    <source>
        <dbReference type="PROSITE-ProRule" id="PRU01240"/>
    </source>
</evidence>
<accession>A0A558R9H1</accession>
<dbReference type="PROSITE" id="PS00138">
    <property type="entry name" value="SUBTILASE_SER"/>
    <property type="match status" value="1"/>
</dbReference>
<dbReference type="CDD" id="cd07487">
    <property type="entry name" value="Peptidases_S8_1"/>
    <property type="match status" value="1"/>
</dbReference>
<evidence type="ECO:0000256" key="4">
    <source>
        <dbReference type="ARBA" id="ARBA00022825"/>
    </source>
</evidence>
<evidence type="ECO:0000259" key="7">
    <source>
        <dbReference type="Pfam" id="PF00082"/>
    </source>
</evidence>
<evidence type="ECO:0000256" key="3">
    <source>
        <dbReference type="ARBA" id="ARBA00022801"/>
    </source>
</evidence>
<dbReference type="SUPFAM" id="SSF53474">
    <property type="entry name" value="alpha/beta-Hydrolases"/>
    <property type="match status" value="1"/>
</dbReference>
<evidence type="ECO:0000313" key="8">
    <source>
        <dbReference type="EMBL" id="TVV76041.1"/>
    </source>
</evidence>
<dbReference type="InterPro" id="IPR050131">
    <property type="entry name" value="Peptidase_S8_subtilisin-like"/>
</dbReference>
<feature type="active site" description="Charge relay system" evidence="5 6">
    <location>
        <position position="726"/>
    </location>
</feature>
<evidence type="ECO:0000313" key="9">
    <source>
        <dbReference type="Proteomes" id="UP000318681"/>
    </source>
</evidence>
<dbReference type="GO" id="GO:0004252">
    <property type="term" value="F:serine-type endopeptidase activity"/>
    <property type="evidence" value="ECO:0007669"/>
    <property type="project" value="UniProtKB-UniRule"/>
</dbReference>
<dbReference type="OrthoDB" id="9816306at2"/>
<dbReference type="InterPro" id="IPR000209">
    <property type="entry name" value="Peptidase_S8/S53_dom"/>
</dbReference>
<sequence length="787" mass="85695">MPNQEPAASDAARPVSPRTIIYVHGIANKPPSSVLKCQWDTALFGAELGDRSRMCYWVNRDFYPVPLDETCGDPDLVRVDDQEVSTRAVIALATAEPGTETLAIEREVEALADNNSERRRVLQRIAERVVAGGDEFGEGGSDLFGPVSAKVLPLPAFLRRILAGKLTRAFLRDVNDFLYVDARRHAMREAFRSRLDSGGGPFVVVAHSQGSIIAYDVLRELDPARYDVPLLLTVGSPLGMQEVQDELRRWHEGPLVQPACVRRWVNIADCLDPVAIDSDLRGDFPGSLKNVREFGLNTDSPRHPHSATGYLATQIVRDTVLDVVGPAFAQSIAPFVIAKDLVSAMENALPRERQPVLIQLVNEDAASTATLDEAASLVEHKIRKLVVDSGSEWEDAQFDRLRRFVSARLTRKEVETLRSLDEELSIKAMWRNAEKRALIHRSTNTIQAAPANLGYGANGQGIAWAVLDTGIAAGHPHFNASATNLVVEQYDCMSVGPPRLIRPSEKEFARFDGNGHGTHVAAIIAGEHNTGTKAGVETFRGMAPRCRLYGFRVLARDGNGSDASIIKALDQVAQLNENSSRLVIHGVNLSLGGSFDPSVYNCGHTPLCQEIKRLWRQGVLVVLAAGNEGYVVLRSEGGLVQANLDLSIGDPANLEEAIAVGSVHKTNPYTYGISFFSSRGPTADGRAKPDVVAPGERVLSARHDWIHGVEDAPAIDDLYVERSGTSMAAPHVSGLLAAFLSARREFIGEPDRVKRYLMGGCMDLGRDKYMQGAGLPNLIKMLALQVG</sequence>
<dbReference type="SUPFAM" id="SSF52743">
    <property type="entry name" value="Subtilisin-like"/>
    <property type="match status" value="1"/>
</dbReference>
<dbReference type="InterPro" id="IPR029058">
    <property type="entry name" value="AB_hydrolase_fold"/>
</dbReference>
<dbReference type="Gene3D" id="3.40.50.200">
    <property type="entry name" value="Peptidase S8/S53 domain"/>
    <property type="match status" value="1"/>
</dbReference>
<dbReference type="EMBL" id="VNIM01000014">
    <property type="protein sequence ID" value="TVV76041.1"/>
    <property type="molecule type" value="Genomic_DNA"/>
</dbReference>
<organism evidence="8 9">
    <name type="scientific">Alterirhizorhabdus solaris</name>
    <dbReference type="NCBI Taxonomy" id="2529389"/>
    <lineage>
        <taxon>Bacteria</taxon>
        <taxon>Pseudomonadati</taxon>
        <taxon>Pseudomonadota</taxon>
        <taxon>Alphaproteobacteria</taxon>
        <taxon>Sphingomonadales</taxon>
        <taxon>Rhizorhabdaceae</taxon>
        <taxon>Alterirhizorhabdus</taxon>
    </lineage>
</organism>
<gene>
    <name evidence="8" type="ORF">FOY91_05540</name>
</gene>
<keyword evidence="4 6" id="KW-0720">Serine protease</keyword>
<dbReference type="PANTHER" id="PTHR43806">
    <property type="entry name" value="PEPTIDASE S8"/>
    <property type="match status" value="1"/>
</dbReference>
<dbReference type="AlphaFoldDB" id="A0A558R9H1"/>
<feature type="active site" description="Charge relay system" evidence="5 6">
    <location>
        <position position="516"/>
    </location>
</feature>
<dbReference type="PANTHER" id="PTHR43806:SF65">
    <property type="entry name" value="SERINE PROTEASE APRX"/>
    <property type="match status" value="1"/>
</dbReference>
<comment type="similarity">
    <text evidence="1 6">Belongs to the peptidase S8 family.</text>
</comment>
<keyword evidence="3 6" id="KW-0378">Hydrolase</keyword>
<evidence type="ECO:0000256" key="5">
    <source>
        <dbReference type="PIRSR" id="PIRSR615500-1"/>
    </source>
</evidence>
<feature type="active site" description="Charge relay system" evidence="5 6">
    <location>
        <position position="468"/>
    </location>
</feature>
<evidence type="ECO:0000256" key="2">
    <source>
        <dbReference type="ARBA" id="ARBA00022670"/>
    </source>
</evidence>
<reference evidence="8 9" key="1">
    <citation type="submission" date="2019-07" db="EMBL/GenBank/DDBJ databases">
        <title>Sphingomonas solaris sp. nov., isolated from a solar panel from Boston, Massachusetts.</title>
        <authorList>
            <person name="Tanner K."/>
            <person name="Pascual J."/>
            <person name="Mancuso C."/>
            <person name="Pereto J."/>
            <person name="Khalil A."/>
            <person name="Vilanova C."/>
        </authorList>
    </citation>
    <scope>NUCLEOTIDE SEQUENCE [LARGE SCALE GENOMIC DNA]</scope>
    <source>
        <strain evidence="8 9">R4DWN</strain>
    </source>
</reference>
<comment type="caution">
    <text evidence="8">The sequence shown here is derived from an EMBL/GenBank/DDBJ whole genome shotgun (WGS) entry which is preliminary data.</text>
</comment>
<dbReference type="InterPro" id="IPR036852">
    <property type="entry name" value="Peptidase_S8/S53_dom_sf"/>
</dbReference>
<keyword evidence="9" id="KW-1185">Reference proteome</keyword>
<dbReference type="RefSeq" id="WP_145148968.1">
    <property type="nucleotide sequence ID" value="NZ_VNIM01000014.1"/>
</dbReference>
<dbReference type="GO" id="GO:0006508">
    <property type="term" value="P:proteolysis"/>
    <property type="evidence" value="ECO:0007669"/>
    <property type="project" value="UniProtKB-KW"/>
</dbReference>
<dbReference type="InterPro" id="IPR023828">
    <property type="entry name" value="Peptidase_S8_Ser-AS"/>
</dbReference>